<organism evidence="2 3">
    <name type="scientific">Meloidogyne enterolobii</name>
    <name type="common">Root-knot nematode worm</name>
    <name type="synonym">Meloidogyne mayaguensis</name>
    <dbReference type="NCBI Taxonomy" id="390850"/>
    <lineage>
        <taxon>Eukaryota</taxon>
        <taxon>Metazoa</taxon>
        <taxon>Ecdysozoa</taxon>
        <taxon>Nematoda</taxon>
        <taxon>Chromadorea</taxon>
        <taxon>Rhabditida</taxon>
        <taxon>Tylenchina</taxon>
        <taxon>Tylenchomorpha</taxon>
        <taxon>Tylenchoidea</taxon>
        <taxon>Meloidogynidae</taxon>
        <taxon>Meloidogyninae</taxon>
        <taxon>Meloidogyne</taxon>
    </lineage>
</organism>
<sequence length="81" mass="9128">MYSSTLCFLFVVALIAQIVDLAPPPAPVVAIDEPKQFRVKRAKRCYNYNIRTQQCRNPRCPRCPATSSMSSKNPNIATCCY</sequence>
<proteinExistence type="predicted"/>
<evidence type="ECO:0000313" key="3">
    <source>
        <dbReference type="Proteomes" id="UP000580250"/>
    </source>
</evidence>
<dbReference type="EMBL" id="CAJEWN010000230">
    <property type="protein sequence ID" value="CAD2174176.1"/>
    <property type="molecule type" value="Genomic_DNA"/>
</dbReference>
<evidence type="ECO:0000256" key="1">
    <source>
        <dbReference type="SAM" id="SignalP"/>
    </source>
</evidence>
<feature type="chain" id="PRO_5028068374" evidence="1">
    <location>
        <begin position="22"/>
        <end position="81"/>
    </location>
</feature>
<feature type="signal peptide" evidence="1">
    <location>
        <begin position="1"/>
        <end position="21"/>
    </location>
</feature>
<gene>
    <name evidence="2" type="ORF">MENT_LOCUS25825</name>
</gene>
<protein>
    <submittedName>
        <fullName evidence="2">Uncharacterized protein</fullName>
    </submittedName>
</protein>
<accession>A0A6V7VGU4</accession>
<comment type="caution">
    <text evidence="2">The sequence shown here is derived from an EMBL/GenBank/DDBJ whole genome shotgun (WGS) entry which is preliminary data.</text>
</comment>
<keyword evidence="1" id="KW-0732">Signal</keyword>
<evidence type="ECO:0000313" key="2">
    <source>
        <dbReference type="EMBL" id="CAD2174176.1"/>
    </source>
</evidence>
<reference evidence="2 3" key="1">
    <citation type="submission" date="2020-08" db="EMBL/GenBank/DDBJ databases">
        <authorList>
            <person name="Koutsovoulos G."/>
            <person name="Danchin GJ E."/>
        </authorList>
    </citation>
    <scope>NUCLEOTIDE SEQUENCE [LARGE SCALE GENOMIC DNA]</scope>
</reference>
<name>A0A6V7VGU4_MELEN</name>
<dbReference type="Proteomes" id="UP000580250">
    <property type="component" value="Unassembled WGS sequence"/>
</dbReference>
<dbReference type="AlphaFoldDB" id="A0A6V7VGU4"/>